<dbReference type="AlphaFoldDB" id="A0A2D4F9L8"/>
<reference evidence="1" key="1">
    <citation type="submission" date="2017-07" db="EMBL/GenBank/DDBJ databases">
        <authorList>
            <person name="Mikheyev A."/>
            <person name="Grau M."/>
        </authorList>
    </citation>
    <scope>NUCLEOTIDE SEQUENCE</scope>
    <source>
        <tissue evidence="1">Venom_gland</tissue>
    </source>
</reference>
<accession>A0A2D4F9L8</accession>
<proteinExistence type="predicted"/>
<organism evidence="1">
    <name type="scientific">Micrurus corallinus</name>
    <name type="common">Brazilian coral snake</name>
    <dbReference type="NCBI Taxonomy" id="54390"/>
    <lineage>
        <taxon>Eukaryota</taxon>
        <taxon>Metazoa</taxon>
        <taxon>Chordata</taxon>
        <taxon>Craniata</taxon>
        <taxon>Vertebrata</taxon>
        <taxon>Euteleostomi</taxon>
        <taxon>Lepidosauria</taxon>
        <taxon>Squamata</taxon>
        <taxon>Bifurcata</taxon>
        <taxon>Unidentata</taxon>
        <taxon>Episquamata</taxon>
        <taxon>Toxicofera</taxon>
        <taxon>Serpentes</taxon>
        <taxon>Colubroidea</taxon>
        <taxon>Elapidae</taxon>
        <taxon>Elapinae</taxon>
        <taxon>Micrurus</taxon>
    </lineage>
</organism>
<dbReference type="EMBL" id="IACJ01056757">
    <property type="protein sequence ID" value="LAA44187.1"/>
    <property type="molecule type" value="Transcribed_RNA"/>
</dbReference>
<sequence>MPVHYLTLRFSQTCDFLGFIIYSASLEHAGNPKPAFPSVPGSILKKGHVLASSANLIALHCIDKFWDTTIIMAVSRNILLALERCCILSPSEVGLQLPSALSKIML</sequence>
<name>A0A2D4F9L8_MICCO</name>
<reference evidence="1" key="2">
    <citation type="submission" date="2017-11" db="EMBL/GenBank/DDBJ databases">
        <title>Coralsnake Venomics: Analyses of Venom Gland Transcriptomes and Proteomes of Six Brazilian Taxa.</title>
        <authorList>
            <person name="Aird S.D."/>
            <person name="Jorge da Silva N."/>
            <person name="Qiu L."/>
            <person name="Villar-Briones A."/>
            <person name="Aparecida-Saddi V."/>
            <person name="Campos-Telles M.P."/>
            <person name="Grau M."/>
            <person name="Mikheyev A.S."/>
        </authorList>
    </citation>
    <scope>NUCLEOTIDE SEQUENCE</scope>
    <source>
        <tissue evidence="1">Venom_gland</tissue>
    </source>
</reference>
<evidence type="ECO:0000313" key="1">
    <source>
        <dbReference type="EMBL" id="LAA44187.1"/>
    </source>
</evidence>
<protein>
    <submittedName>
        <fullName evidence="1">Uncharacterized protein</fullName>
    </submittedName>
</protein>